<dbReference type="RefSeq" id="XP_014253425.1">
    <property type="nucleotide sequence ID" value="XM_014397939.2"/>
</dbReference>
<dbReference type="EnsemblMetazoa" id="XM_014397939.2">
    <property type="protein sequence ID" value="XP_014253425.1"/>
    <property type="gene ID" value="LOC106668811"/>
</dbReference>
<evidence type="ECO:0000313" key="1">
    <source>
        <dbReference type="EnsemblMetazoa" id="XP_014253425.1"/>
    </source>
</evidence>
<name>A0A8I6S4V8_CIMLE</name>
<keyword evidence="2" id="KW-1185">Reference proteome</keyword>
<dbReference type="GeneID" id="106668811"/>
<evidence type="ECO:0000313" key="2">
    <source>
        <dbReference type="Proteomes" id="UP000494040"/>
    </source>
</evidence>
<dbReference type="RefSeq" id="XP_014253426.1">
    <property type="nucleotide sequence ID" value="XM_014397940.2"/>
</dbReference>
<organism evidence="1 2">
    <name type="scientific">Cimex lectularius</name>
    <name type="common">Bed bug</name>
    <name type="synonym">Acanthia lectularia</name>
    <dbReference type="NCBI Taxonomy" id="79782"/>
    <lineage>
        <taxon>Eukaryota</taxon>
        <taxon>Metazoa</taxon>
        <taxon>Ecdysozoa</taxon>
        <taxon>Arthropoda</taxon>
        <taxon>Hexapoda</taxon>
        <taxon>Insecta</taxon>
        <taxon>Pterygota</taxon>
        <taxon>Neoptera</taxon>
        <taxon>Paraneoptera</taxon>
        <taxon>Hemiptera</taxon>
        <taxon>Heteroptera</taxon>
        <taxon>Panheteroptera</taxon>
        <taxon>Cimicomorpha</taxon>
        <taxon>Cimicidae</taxon>
        <taxon>Cimex</taxon>
    </lineage>
</organism>
<dbReference type="KEGG" id="clec:106668811"/>
<proteinExistence type="predicted"/>
<sequence length="169" mass="19842">MSSLERRYLDPWDIENYIYLRKGPARRRSVCFDKAVQYASYQEDGFGPIYGSLIEVGLKSANEHPEEKTLIYNSLPPPSLCPSCHRGLDDDTNIEDGLYEDLKSGLEIKRPQFYRLGRTNRRDPEKKFESRRRKYATQESRFGMNTLGHLRIDYSGNWNKLDRYIGQHV</sequence>
<dbReference type="AlphaFoldDB" id="A0A8I6S4V8"/>
<dbReference type="OrthoDB" id="6630968at2759"/>
<dbReference type="Proteomes" id="UP000494040">
    <property type="component" value="Unassembled WGS sequence"/>
</dbReference>
<protein>
    <submittedName>
        <fullName evidence="1">Uncharacterized protein</fullName>
    </submittedName>
</protein>
<reference evidence="1" key="1">
    <citation type="submission" date="2022-01" db="UniProtKB">
        <authorList>
            <consortium name="EnsemblMetazoa"/>
        </authorList>
    </citation>
    <scope>IDENTIFICATION</scope>
</reference>
<dbReference type="EnsemblMetazoa" id="XM_014397940.2">
    <property type="protein sequence ID" value="XP_014253426.1"/>
    <property type="gene ID" value="LOC106668811"/>
</dbReference>
<accession>A0A8I6S4V8</accession>